<sequence length="250" mass="27365">MPTAKVGSTQVYFQLGGRGQALVFVHGSGADHTLWKYQHQVLESSYSVASLDLNGHGKSPRREGDGLMTYTQDALSVMEALNEPVFLLGHSLGGAIVLNVALQKPANLQAVGLVGTGAKLRVNPQILSTIATDFEEAVSVLLEWEFSPGAPMALRVWRREQMLRIGQTALQRDFTTCDAFSAMECLSEIDVPALVVCGGDDKLTPVKYSQYLKDQLRRARLEIIEGAGHDVMLEQPEALNRVIRGFLEEL</sequence>
<name>A0A1F5UWT4_FRAXR</name>
<accession>A0A1F5UWT4</accession>
<dbReference type="PANTHER" id="PTHR43689">
    <property type="entry name" value="HYDROLASE"/>
    <property type="match status" value="1"/>
</dbReference>
<dbReference type="Pfam" id="PF12697">
    <property type="entry name" value="Abhydrolase_6"/>
    <property type="match status" value="1"/>
</dbReference>
<dbReference type="InterPro" id="IPR000073">
    <property type="entry name" value="AB_hydrolase_1"/>
</dbReference>
<dbReference type="PRINTS" id="PR00111">
    <property type="entry name" value="ABHYDROLASE"/>
</dbReference>
<organism evidence="2 3">
    <name type="scientific">Fraserbacteria sp. (strain RBG_16_55_9)</name>
    <dbReference type="NCBI Taxonomy" id="1817864"/>
    <lineage>
        <taxon>Bacteria</taxon>
        <taxon>Candidatus Fraseribacteriota</taxon>
    </lineage>
</organism>
<evidence type="ECO:0000313" key="2">
    <source>
        <dbReference type="EMBL" id="OGF55151.1"/>
    </source>
</evidence>
<dbReference type="InterPro" id="IPR029058">
    <property type="entry name" value="AB_hydrolase_fold"/>
</dbReference>
<gene>
    <name evidence="2" type="ORF">A2Z21_09925</name>
</gene>
<evidence type="ECO:0000313" key="3">
    <source>
        <dbReference type="Proteomes" id="UP000179157"/>
    </source>
</evidence>
<dbReference type="AlphaFoldDB" id="A0A1F5UWT4"/>
<dbReference type="STRING" id="1817864.A2Z21_09925"/>
<reference evidence="2 3" key="1">
    <citation type="journal article" date="2016" name="Nat. Commun.">
        <title>Thousands of microbial genomes shed light on interconnected biogeochemical processes in an aquifer system.</title>
        <authorList>
            <person name="Anantharaman K."/>
            <person name="Brown C.T."/>
            <person name="Hug L.A."/>
            <person name="Sharon I."/>
            <person name="Castelle C.J."/>
            <person name="Probst A.J."/>
            <person name="Thomas B.C."/>
            <person name="Singh A."/>
            <person name="Wilkins M.J."/>
            <person name="Karaoz U."/>
            <person name="Brodie E.L."/>
            <person name="Williams K.H."/>
            <person name="Hubbard S.S."/>
            <person name="Banfield J.F."/>
        </authorList>
    </citation>
    <scope>NUCLEOTIDE SEQUENCE [LARGE SCALE GENOMIC DNA]</scope>
    <source>
        <strain evidence="3">RBG_16_55_9</strain>
    </source>
</reference>
<protein>
    <recommendedName>
        <fullName evidence="1">AB hydrolase-1 domain-containing protein</fullName>
    </recommendedName>
</protein>
<comment type="caution">
    <text evidence="2">The sequence shown here is derived from an EMBL/GenBank/DDBJ whole genome shotgun (WGS) entry which is preliminary data.</text>
</comment>
<dbReference type="Gene3D" id="3.40.50.1820">
    <property type="entry name" value="alpha/beta hydrolase"/>
    <property type="match status" value="1"/>
</dbReference>
<dbReference type="PANTHER" id="PTHR43689:SF8">
    <property type="entry name" value="ALPHA_BETA-HYDROLASES SUPERFAMILY PROTEIN"/>
    <property type="match status" value="1"/>
</dbReference>
<proteinExistence type="predicted"/>
<dbReference type="EMBL" id="MFGX01000062">
    <property type="protein sequence ID" value="OGF55151.1"/>
    <property type="molecule type" value="Genomic_DNA"/>
</dbReference>
<feature type="domain" description="AB hydrolase-1" evidence="1">
    <location>
        <begin position="22"/>
        <end position="241"/>
    </location>
</feature>
<dbReference type="SUPFAM" id="SSF53474">
    <property type="entry name" value="alpha/beta-Hydrolases"/>
    <property type="match status" value="1"/>
</dbReference>
<dbReference type="Proteomes" id="UP000179157">
    <property type="component" value="Unassembled WGS sequence"/>
</dbReference>
<evidence type="ECO:0000259" key="1">
    <source>
        <dbReference type="Pfam" id="PF12697"/>
    </source>
</evidence>